<dbReference type="Gene3D" id="3.40.1190.20">
    <property type="match status" value="1"/>
</dbReference>
<evidence type="ECO:0000313" key="7">
    <source>
        <dbReference type="Proteomes" id="UP000475385"/>
    </source>
</evidence>
<dbReference type="GO" id="GO:0005829">
    <property type="term" value="C:cytosol"/>
    <property type="evidence" value="ECO:0007669"/>
    <property type="project" value="TreeGrafter"/>
</dbReference>
<evidence type="ECO:0000259" key="5">
    <source>
        <dbReference type="Pfam" id="PF00294"/>
    </source>
</evidence>
<dbReference type="GO" id="GO:0016301">
    <property type="term" value="F:kinase activity"/>
    <property type="evidence" value="ECO:0007669"/>
    <property type="project" value="UniProtKB-KW"/>
</dbReference>
<dbReference type="GO" id="GO:0006796">
    <property type="term" value="P:phosphate-containing compound metabolic process"/>
    <property type="evidence" value="ECO:0007669"/>
    <property type="project" value="UniProtKB-ARBA"/>
</dbReference>
<comment type="similarity">
    <text evidence="1 4">Belongs to the carbohydrate kinase PfkB family.</text>
</comment>
<evidence type="ECO:0000256" key="4">
    <source>
        <dbReference type="RuleBase" id="RU003704"/>
    </source>
</evidence>
<name>A0A6M1LLC3_9PROT</name>
<dbReference type="PANTHER" id="PTHR10584:SF157">
    <property type="entry name" value="SULFOFRUCTOSE KINASE"/>
    <property type="match status" value="1"/>
</dbReference>
<dbReference type="PRINTS" id="PR00990">
    <property type="entry name" value="RIBOKINASE"/>
</dbReference>
<reference evidence="6 7" key="1">
    <citation type="submission" date="2020-03" db="EMBL/GenBank/DDBJ databases">
        <title>Roseomonas stagni sp. nov., isolated from pond water in Japan.</title>
        <authorList>
            <person name="Furuhata K."/>
            <person name="Miyamoto H."/>
            <person name="Goto K."/>
        </authorList>
    </citation>
    <scope>NUCLEOTIDE SEQUENCE [LARGE SCALE GENOMIC DNA]</scope>
    <source>
        <strain evidence="6 7">PeD5</strain>
    </source>
</reference>
<evidence type="ECO:0000256" key="2">
    <source>
        <dbReference type="ARBA" id="ARBA00022679"/>
    </source>
</evidence>
<evidence type="ECO:0000313" key="6">
    <source>
        <dbReference type="EMBL" id="NGM21128.1"/>
    </source>
</evidence>
<dbReference type="Pfam" id="PF00294">
    <property type="entry name" value="PfkB"/>
    <property type="match status" value="1"/>
</dbReference>
<sequence>MTLPALRPIVVCLGSVVMDHTFHVQEVVQPPSKNRATSYALGAGGLAANASIAVSRLGGNCIFWGRVGDDLNGTPLLEALAAQGVDVSHCRRAPNARTPVSAVLVDPVGERSIFAYRGDNLGTDPAWLPLHLLDKAQAFLCDPRWPEGSAAALDYARARGIPTVIDGEKSETRLLLDLIPRVDHAVFSQPGLGNYAPGLKPADALRKAIADGCKVAAVTRGEKGTLWMTAEDQTPRVTPAFRVMATNTTGAGDVFHGAYALAVAEGQPIDRVMRFASAAGALRARDGATPDRAMLEQLLRDQPG</sequence>
<dbReference type="Proteomes" id="UP000475385">
    <property type="component" value="Unassembled WGS sequence"/>
</dbReference>
<feature type="domain" description="Carbohydrate kinase PfkB" evidence="5">
    <location>
        <begin position="10"/>
        <end position="285"/>
    </location>
</feature>
<keyword evidence="3 4" id="KW-0418">Kinase</keyword>
<comment type="caution">
    <text evidence="6">The sequence shown here is derived from an EMBL/GenBank/DDBJ whole genome shotgun (WGS) entry which is preliminary data.</text>
</comment>
<protein>
    <submittedName>
        <fullName evidence="6">Sugar kinase</fullName>
    </submittedName>
</protein>
<gene>
    <name evidence="6" type="ORF">G3576_13980</name>
</gene>
<evidence type="ECO:0000256" key="3">
    <source>
        <dbReference type="ARBA" id="ARBA00022777"/>
    </source>
</evidence>
<organism evidence="6 7">
    <name type="scientific">Falsiroseomonas algicola</name>
    <dbReference type="NCBI Taxonomy" id="2716930"/>
    <lineage>
        <taxon>Bacteria</taxon>
        <taxon>Pseudomonadati</taxon>
        <taxon>Pseudomonadota</taxon>
        <taxon>Alphaproteobacteria</taxon>
        <taxon>Acetobacterales</taxon>
        <taxon>Roseomonadaceae</taxon>
        <taxon>Falsiroseomonas</taxon>
    </lineage>
</organism>
<dbReference type="InterPro" id="IPR011611">
    <property type="entry name" value="PfkB_dom"/>
</dbReference>
<dbReference type="PROSITE" id="PS00584">
    <property type="entry name" value="PFKB_KINASES_2"/>
    <property type="match status" value="1"/>
</dbReference>
<dbReference type="RefSeq" id="WP_164695034.1">
    <property type="nucleotide sequence ID" value="NZ_JAAIKB010000005.1"/>
</dbReference>
<proteinExistence type="inferred from homology"/>
<keyword evidence="2 4" id="KW-0808">Transferase</keyword>
<dbReference type="AlphaFoldDB" id="A0A6M1LLC3"/>
<dbReference type="EMBL" id="JAAIKB010000005">
    <property type="protein sequence ID" value="NGM21128.1"/>
    <property type="molecule type" value="Genomic_DNA"/>
</dbReference>
<dbReference type="InterPro" id="IPR002173">
    <property type="entry name" value="Carboh/pur_kinase_PfkB_CS"/>
</dbReference>
<dbReference type="PANTHER" id="PTHR10584">
    <property type="entry name" value="SUGAR KINASE"/>
    <property type="match status" value="1"/>
</dbReference>
<evidence type="ECO:0000256" key="1">
    <source>
        <dbReference type="ARBA" id="ARBA00010688"/>
    </source>
</evidence>
<dbReference type="SUPFAM" id="SSF53613">
    <property type="entry name" value="Ribokinase-like"/>
    <property type="match status" value="1"/>
</dbReference>
<dbReference type="InterPro" id="IPR029056">
    <property type="entry name" value="Ribokinase-like"/>
</dbReference>
<dbReference type="InterPro" id="IPR002139">
    <property type="entry name" value="Ribo/fructo_kinase"/>
</dbReference>
<keyword evidence="7" id="KW-1185">Reference proteome</keyword>
<accession>A0A6M1LLC3</accession>